<evidence type="ECO:0000256" key="2">
    <source>
        <dbReference type="ARBA" id="ARBA00022692"/>
    </source>
</evidence>
<dbReference type="PANTHER" id="PTHR33048">
    <property type="entry name" value="PTH11-LIKE INTEGRAL MEMBRANE PROTEIN (AFU_ORTHOLOGUE AFUA_5G11245)"/>
    <property type="match status" value="1"/>
</dbReference>
<evidence type="ECO:0000256" key="5">
    <source>
        <dbReference type="ARBA" id="ARBA00038359"/>
    </source>
</evidence>
<sequence length="420" mass="46364">MADTPVIYMGEPPGGEDRWAAWSREGLMQGIGALTMTLATIACALRVYARTRLIRQKLVLDDYLVCMSTIACWAFYALSLCTSYILSSEVAKISILLFYFRISPDRRFHVAVGCMIGILSIYSALYILLNIFGCTPVSDAWNVAKQATGEAKCIDKGRFYLAAVVVNVAIDFIILLLPIPVIAPLQMPMRRKISLCLLFATGGFTIFAATYNSVLTIKLFASDDYNWELSKELLWMYAELASCVVCASGPTLKPVFTLVVFPRLGIRTSASRAGYREHQDEGSAGANNSSGGLKTIGSIASKPKPGRGRGRGRTDGAIELESEDDSSIHHREQEQQRRGKGKDTTEEQDKLWSRVANHGRDHSSQNFQITSTGTHHDDNGLDPGDDKWKGNDLFRRNSVGINVTREVDIAYDSTKPLDQV</sequence>
<evidence type="ECO:0000256" key="4">
    <source>
        <dbReference type="ARBA" id="ARBA00023136"/>
    </source>
</evidence>
<dbReference type="InterPro" id="IPR049326">
    <property type="entry name" value="Rhodopsin_dom_fungi"/>
</dbReference>
<organism evidence="9 10">
    <name type="scientific">Apiospora aurea</name>
    <dbReference type="NCBI Taxonomy" id="335848"/>
    <lineage>
        <taxon>Eukaryota</taxon>
        <taxon>Fungi</taxon>
        <taxon>Dikarya</taxon>
        <taxon>Ascomycota</taxon>
        <taxon>Pezizomycotina</taxon>
        <taxon>Sordariomycetes</taxon>
        <taxon>Xylariomycetidae</taxon>
        <taxon>Amphisphaeriales</taxon>
        <taxon>Apiosporaceae</taxon>
        <taxon>Apiospora</taxon>
    </lineage>
</organism>
<evidence type="ECO:0000256" key="7">
    <source>
        <dbReference type="SAM" id="Phobius"/>
    </source>
</evidence>
<feature type="transmembrane region" description="Helical" evidence="7">
    <location>
        <begin position="27"/>
        <end position="48"/>
    </location>
</feature>
<feature type="transmembrane region" description="Helical" evidence="7">
    <location>
        <begin position="109"/>
        <end position="129"/>
    </location>
</feature>
<protein>
    <recommendedName>
        <fullName evidence="8">Rhodopsin domain-containing protein</fullName>
    </recommendedName>
</protein>
<feature type="transmembrane region" description="Helical" evidence="7">
    <location>
        <begin position="159"/>
        <end position="183"/>
    </location>
</feature>
<reference evidence="9 10" key="1">
    <citation type="submission" date="2023-01" db="EMBL/GenBank/DDBJ databases">
        <title>Analysis of 21 Apiospora genomes using comparative genomics revels a genus with tremendous synthesis potential of carbohydrate active enzymes and secondary metabolites.</title>
        <authorList>
            <person name="Sorensen T."/>
        </authorList>
    </citation>
    <scope>NUCLEOTIDE SEQUENCE [LARGE SCALE GENOMIC DNA]</scope>
    <source>
        <strain evidence="9 10">CBS 24483</strain>
    </source>
</reference>
<evidence type="ECO:0000256" key="3">
    <source>
        <dbReference type="ARBA" id="ARBA00022989"/>
    </source>
</evidence>
<comment type="similarity">
    <text evidence="5">Belongs to the SAT4 family.</text>
</comment>
<keyword evidence="2 7" id="KW-0812">Transmembrane</keyword>
<evidence type="ECO:0000313" key="10">
    <source>
        <dbReference type="Proteomes" id="UP001391051"/>
    </source>
</evidence>
<proteinExistence type="inferred from homology"/>
<comment type="subcellular location">
    <subcellularLocation>
        <location evidence="1">Membrane</location>
        <topology evidence="1">Multi-pass membrane protein</topology>
    </subcellularLocation>
</comment>
<evidence type="ECO:0000313" key="9">
    <source>
        <dbReference type="EMBL" id="KAK7967926.1"/>
    </source>
</evidence>
<feature type="compositionally biased region" description="Basic and acidic residues" evidence="6">
    <location>
        <begin position="326"/>
        <end position="363"/>
    </location>
</feature>
<evidence type="ECO:0000259" key="8">
    <source>
        <dbReference type="Pfam" id="PF20684"/>
    </source>
</evidence>
<evidence type="ECO:0000256" key="1">
    <source>
        <dbReference type="ARBA" id="ARBA00004141"/>
    </source>
</evidence>
<dbReference type="InterPro" id="IPR052337">
    <property type="entry name" value="SAT4-like"/>
</dbReference>
<feature type="domain" description="Rhodopsin" evidence="8">
    <location>
        <begin position="82"/>
        <end position="256"/>
    </location>
</feature>
<feature type="compositionally biased region" description="Low complexity" evidence="6">
    <location>
        <begin position="282"/>
        <end position="292"/>
    </location>
</feature>
<name>A0ABR1QYZ6_9PEZI</name>
<accession>A0ABR1QYZ6</accession>
<keyword evidence="10" id="KW-1185">Reference proteome</keyword>
<dbReference type="Proteomes" id="UP001391051">
    <property type="component" value="Unassembled WGS sequence"/>
</dbReference>
<feature type="region of interest" description="Disordered" evidence="6">
    <location>
        <begin position="272"/>
        <end position="392"/>
    </location>
</feature>
<dbReference type="EMBL" id="JAQQWE010000001">
    <property type="protein sequence ID" value="KAK7967926.1"/>
    <property type="molecule type" value="Genomic_DNA"/>
</dbReference>
<evidence type="ECO:0000256" key="6">
    <source>
        <dbReference type="SAM" id="MobiDB-lite"/>
    </source>
</evidence>
<feature type="transmembrane region" description="Helical" evidence="7">
    <location>
        <begin position="195"/>
        <end position="214"/>
    </location>
</feature>
<gene>
    <name evidence="9" type="ORF">PG986_002203</name>
</gene>
<keyword evidence="3 7" id="KW-1133">Transmembrane helix</keyword>
<comment type="caution">
    <text evidence="9">The sequence shown here is derived from an EMBL/GenBank/DDBJ whole genome shotgun (WGS) entry which is preliminary data.</text>
</comment>
<dbReference type="PANTHER" id="PTHR33048:SF124">
    <property type="entry name" value="INTEGRAL MEMBRANE PROTEIN"/>
    <property type="match status" value="1"/>
</dbReference>
<feature type="compositionally biased region" description="Basic and acidic residues" evidence="6">
    <location>
        <begin position="374"/>
        <end position="392"/>
    </location>
</feature>
<keyword evidence="4 7" id="KW-0472">Membrane</keyword>
<feature type="compositionally biased region" description="Polar residues" evidence="6">
    <location>
        <begin position="364"/>
        <end position="373"/>
    </location>
</feature>
<dbReference type="GeneID" id="92071487"/>
<dbReference type="Pfam" id="PF20684">
    <property type="entry name" value="Fung_rhodopsin"/>
    <property type="match status" value="1"/>
</dbReference>
<dbReference type="RefSeq" id="XP_066707318.1">
    <property type="nucleotide sequence ID" value="XM_066838425.1"/>
</dbReference>